<protein>
    <submittedName>
        <fullName evidence="3">Helix-turn-helix XRE-family like protein</fullName>
    </submittedName>
</protein>
<dbReference type="PROSITE" id="PS50943">
    <property type="entry name" value="HTH_CROC1"/>
    <property type="match status" value="1"/>
</dbReference>
<feature type="domain" description="HTH cro/C1-type" evidence="2">
    <location>
        <begin position="6"/>
        <end position="60"/>
    </location>
</feature>
<evidence type="ECO:0000313" key="3">
    <source>
        <dbReference type="EMBL" id="DAF49360.1"/>
    </source>
</evidence>
<dbReference type="PANTHER" id="PTHR46558">
    <property type="entry name" value="TRACRIPTIONAL REGULATORY PROTEIN-RELATED-RELATED"/>
    <property type="match status" value="1"/>
</dbReference>
<dbReference type="SMART" id="SM00530">
    <property type="entry name" value="HTH_XRE"/>
    <property type="match status" value="1"/>
</dbReference>
<dbReference type="EMBL" id="BK032581">
    <property type="protein sequence ID" value="DAF49360.1"/>
    <property type="molecule type" value="Genomic_DNA"/>
</dbReference>
<organism evidence="3">
    <name type="scientific">Myoviridae sp. ct8mY9</name>
    <dbReference type="NCBI Taxonomy" id="2827664"/>
    <lineage>
        <taxon>Viruses</taxon>
        <taxon>Duplodnaviria</taxon>
        <taxon>Heunggongvirae</taxon>
        <taxon>Uroviricota</taxon>
        <taxon>Caudoviricetes</taxon>
    </lineage>
</organism>
<dbReference type="SUPFAM" id="SSF47413">
    <property type="entry name" value="lambda repressor-like DNA-binding domains"/>
    <property type="match status" value="1"/>
</dbReference>
<dbReference type="GO" id="GO:0003677">
    <property type="term" value="F:DNA binding"/>
    <property type="evidence" value="ECO:0007669"/>
    <property type="project" value="UniProtKB-KW"/>
</dbReference>
<dbReference type="CDD" id="cd00093">
    <property type="entry name" value="HTH_XRE"/>
    <property type="match status" value="1"/>
</dbReference>
<name>A0A8S5SEL8_9CAUD</name>
<dbReference type="PANTHER" id="PTHR46558:SF4">
    <property type="entry name" value="DNA-BIDING PHAGE PROTEIN"/>
    <property type="match status" value="1"/>
</dbReference>
<dbReference type="InterPro" id="IPR001387">
    <property type="entry name" value="Cro/C1-type_HTH"/>
</dbReference>
<dbReference type="Pfam" id="PF01381">
    <property type="entry name" value="HTH_3"/>
    <property type="match status" value="1"/>
</dbReference>
<sequence>MTKKTLQDLRVQNGYTQEQAAKFLVITKEYLSMLENGSRNPSDTLKEKMSELYGCDITDIFLAISSTKCLKAKKR</sequence>
<accession>A0A8S5SEL8</accession>
<dbReference type="InterPro" id="IPR010982">
    <property type="entry name" value="Lambda_DNA-bd_dom_sf"/>
</dbReference>
<proteinExistence type="predicted"/>
<dbReference type="Gene3D" id="1.10.260.40">
    <property type="entry name" value="lambda repressor-like DNA-binding domains"/>
    <property type="match status" value="1"/>
</dbReference>
<evidence type="ECO:0000259" key="2">
    <source>
        <dbReference type="PROSITE" id="PS50943"/>
    </source>
</evidence>
<evidence type="ECO:0000256" key="1">
    <source>
        <dbReference type="ARBA" id="ARBA00023125"/>
    </source>
</evidence>
<reference evidence="3" key="1">
    <citation type="journal article" date="2021" name="Proc. Natl. Acad. Sci. U.S.A.">
        <title>A Catalog of Tens of Thousands of Viruses from Human Metagenomes Reveals Hidden Associations with Chronic Diseases.</title>
        <authorList>
            <person name="Tisza M.J."/>
            <person name="Buck C.B."/>
        </authorList>
    </citation>
    <scope>NUCLEOTIDE SEQUENCE</scope>
    <source>
        <strain evidence="3">Ct8mY9</strain>
    </source>
</reference>
<keyword evidence="1" id="KW-0238">DNA-binding</keyword>